<evidence type="ECO:0000313" key="11">
    <source>
        <dbReference type="Proteomes" id="UP001583186"/>
    </source>
</evidence>
<dbReference type="SMART" id="SM00906">
    <property type="entry name" value="Fungal_trans"/>
    <property type="match status" value="1"/>
</dbReference>
<feature type="region of interest" description="Disordered" evidence="8">
    <location>
        <begin position="880"/>
        <end position="918"/>
    </location>
</feature>
<proteinExistence type="predicted"/>
<keyword evidence="7" id="KW-0539">Nucleus</keyword>
<evidence type="ECO:0000256" key="6">
    <source>
        <dbReference type="ARBA" id="ARBA00023163"/>
    </source>
</evidence>
<evidence type="ECO:0000256" key="8">
    <source>
        <dbReference type="SAM" id="MobiDB-lite"/>
    </source>
</evidence>
<feature type="region of interest" description="Disordered" evidence="8">
    <location>
        <begin position="366"/>
        <end position="392"/>
    </location>
</feature>
<dbReference type="Proteomes" id="UP001583186">
    <property type="component" value="Unassembled WGS sequence"/>
</dbReference>
<feature type="region of interest" description="Disordered" evidence="8">
    <location>
        <begin position="150"/>
        <end position="286"/>
    </location>
</feature>
<keyword evidence="6" id="KW-0804">Transcription</keyword>
<sequence>MILGRSSKPRSRASIACAGCRARRTKCIIGEGQSSCDRCIRLSKTCVLRDDDERKRPVTKAQVHALVRRIGALEQRLSDAGLEIPPTLADDVATAAAMQTPRDQQNYGDDSDPRQRRTSMRDDVAAAVQGSVVSAAALVAAATGHGRNAAAQALGGGDGSRDMDSSSPPQHQQTHHYTSGTTPSSANGGSRSGSMWPPPPIHNTQDRSKTGHGSASRTDGSISGASTNGNGAVGSSSGPGMMMDETDSPASTVASSDMASSAMYSESDQRRRLRSGSMSNMGPRGHSRYIGITTNYHIYSNMYHAEKEETRRERENNAARTREFLANIPFEAHRHLINQFWSCYNTIIHIVHRRAFELDSGMMMGGGSSENNGNGSDSNREPEMVPGAGSSNTGSGSYYSPFLHVCMLSIGYRYSDRTRADVQAFATPDGESLLHEEAKRLVDSELQMPGGIPSLQALLLLGDLECGVGRYNTGWLYAGMACRLIFDLGLNRQIGQAGQSRLDMEVKRTVLWGCVVLDRFWGLFLGRPTSIKIADITISNSPTKPRPMQGCLPMGPQCRFETEIYDALINLTDTASKLTDAAHRHYTTSDPSAYYFVTGLHRELRNWYKHLPPRLQWTPANLARDPPSAFFNLHQQYHTMYILMYRPFLSAGKATPAGTHNTGGGQTNGNPEPAPSRNNGGNGGPYEDVFEDSGATDEGDDNDDGMDPELGTDIVTEMARKMCFAHAIEVARIYEAFCARFECRSMFVTGMQHAATAAFAIVEGLATQSSDKQAETLLHLQRLAEALYAHASVYYPARVMSNILFRVLGEYRDNHARQAAQQQQQQQHNQQNEQQHNQQYQQSQQQQPLPHAQTHAHHMHHQSIDMADANTAQPATIAPAWTTTSTSPGTMKPPPVPGQGGHMATGTGVPVPGATSGHSDWTGLMHNNGHDDVRGAHGTMMEGPMVSGTGPNNFVDFEFDSGIWESIMNTLSQPLDLGA</sequence>
<dbReference type="InterPro" id="IPR036864">
    <property type="entry name" value="Zn2-C6_fun-type_DNA-bd_sf"/>
</dbReference>
<evidence type="ECO:0000313" key="10">
    <source>
        <dbReference type="EMBL" id="KAL1903564.1"/>
    </source>
</evidence>
<feature type="region of interest" description="Disordered" evidence="8">
    <location>
        <begin position="816"/>
        <end position="862"/>
    </location>
</feature>
<dbReference type="PANTHER" id="PTHR31313:SF81">
    <property type="entry name" value="TY1 ENHANCER ACTIVATOR"/>
    <property type="match status" value="1"/>
</dbReference>
<comment type="subcellular location">
    <subcellularLocation>
        <location evidence="1">Nucleus</location>
    </subcellularLocation>
</comment>
<feature type="compositionally biased region" description="Polar residues" evidence="8">
    <location>
        <begin position="168"/>
        <end position="193"/>
    </location>
</feature>
<evidence type="ECO:0000256" key="3">
    <source>
        <dbReference type="ARBA" id="ARBA00022833"/>
    </source>
</evidence>
<evidence type="ECO:0000256" key="2">
    <source>
        <dbReference type="ARBA" id="ARBA00022723"/>
    </source>
</evidence>
<reference evidence="10 11" key="1">
    <citation type="journal article" date="2024" name="IMA Fungus">
        <title>IMA Genome - F19 : A genome assembly and annotation guide to empower mycologists, including annotated draft genome sequences of Ceratocystis pirilliformis, Diaporthe australafricana, Fusarium ophioides, Paecilomyces lecythidis, and Sporothrix stenoceras.</title>
        <authorList>
            <person name="Aylward J."/>
            <person name="Wilson A.M."/>
            <person name="Visagie C.M."/>
            <person name="Spraker J."/>
            <person name="Barnes I."/>
            <person name="Buitendag C."/>
            <person name="Ceriani C."/>
            <person name="Del Mar Angel L."/>
            <person name="du Plessis D."/>
            <person name="Fuchs T."/>
            <person name="Gasser K."/>
            <person name="Kramer D."/>
            <person name="Li W."/>
            <person name="Munsamy K."/>
            <person name="Piso A."/>
            <person name="Price J.L."/>
            <person name="Sonnekus B."/>
            <person name="Thomas C."/>
            <person name="van der Nest A."/>
            <person name="van Dijk A."/>
            <person name="van Heerden A."/>
            <person name="van Vuuren N."/>
            <person name="Yilmaz N."/>
            <person name="Duong T.A."/>
            <person name="van der Merwe N.A."/>
            <person name="Wingfield M.J."/>
            <person name="Wingfield B.D."/>
        </authorList>
    </citation>
    <scope>NUCLEOTIDE SEQUENCE [LARGE SCALE GENOMIC DNA]</scope>
    <source>
        <strain evidence="10 11">CMW 5346</strain>
    </source>
</reference>
<feature type="region of interest" description="Disordered" evidence="8">
    <location>
        <begin position="655"/>
        <end position="710"/>
    </location>
</feature>
<feature type="compositionally biased region" description="Low complexity" evidence="8">
    <location>
        <begin position="250"/>
        <end position="266"/>
    </location>
</feature>
<dbReference type="SUPFAM" id="SSF57701">
    <property type="entry name" value="Zn2/Cys6 DNA-binding domain"/>
    <property type="match status" value="1"/>
</dbReference>
<keyword evidence="5" id="KW-0238">DNA-binding</keyword>
<gene>
    <name evidence="10" type="ORF">Sste5346_000192</name>
</gene>
<evidence type="ECO:0000256" key="1">
    <source>
        <dbReference type="ARBA" id="ARBA00004123"/>
    </source>
</evidence>
<keyword evidence="11" id="KW-1185">Reference proteome</keyword>
<feature type="domain" description="Zn(2)-C6 fungal-type" evidence="9">
    <location>
        <begin position="16"/>
        <end position="48"/>
    </location>
</feature>
<keyword evidence="4" id="KW-0805">Transcription regulation</keyword>
<evidence type="ECO:0000256" key="5">
    <source>
        <dbReference type="ARBA" id="ARBA00023125"/>
    </source>
</evidence>
<dbReference type="CDD" id="cd00067">
    <property type="entry name" value="GAL4"/>
    <property type="match status" value="1"/>
</dbReference>
<comment type="caution">
    <text evidence="10">The sequence shown here is derived from an EMBL/GenBank/DDBJ whole genome shotgun (WGS) entry which is preliminary data.</text>
</comment>
<feature type="compositionally biased region" description="Low complexity" evidence="8">
    <location>
        <begin position="817"/>
        <end position="853"/>
    </location>
</feature>
<dbReference type="Gene3D" id="4.10.240.10">
    <property type="entry name" value="Zn(2)-C6 fungal-type DNA-binding domain"/>
    <property type="match status" value="1"/>
</dbReference>
<feature type="compositionally biased region" description="Basic and acidic residues" evidence="8">
    <location>
        <begin position="111"/>
        <end position="123"/>
    </location>
</feature>
<dbReference type="PROSITE" id="PS50048">
    <property type="entry name" value="ZN2_CY6_FUNGAL_2"/>
    <property type="match status" value="1"/>
</dbReference>
<evidence type="ECO:0000256" key="7">
    <source>
        <dbReference type="ARBA" id="ARBA00023242"/>
    </source>
</evidence>
<evidence type="ECO:0000256" key="4">
    <source>
        <dbReference type="ARBA" id="ARBA00023015"/>
    </source>
</evidence>
<keyword evidence="3" id="KW-0862">Zinc</keyword>
<keyword evidence="2" id="KW-0479">Metal-binding</keyword>
<dbReference type="CDD" id="cd12148">
    <property type="entry name" value="fungal_TF_MHR"/>
    <property type="match status" value="1"/>
</dbReference>
<dbReference type="PROSITE" id="PS00463">
    <property type="entry name" value="ZN2_CY6_FUNGAL_1"/>
    <property type="match status" value="1"/>
</dbReference>
<dbReference type="InterPro" id="IPR001138">
    <property type="entry name" value="Zn2Cys6_DnaBD"/>
</dbReference>
<dbReference type="PANTHER" id="PTHR31313">
    <property type="entry name" value="TY1 ENHANCER ACTIVATOR"/>
    <property type="match status" value="1"/>
</dbReference>
<protein>
    <recommendedName>
        <fullName evidence="9">Zn(2)-C6 fungal-type domain-containing protein</fullName>
    </recommendedName>
</protein>
<dbReference type="InterPro" id="IPR007219">
    <property type="entry name" value="XnlR_reg_dom"/>
</dbReference>
<dbReference type="EMBL" id="JAWCUI010000001">
    <property type="protein sequence ID" value="KAL1903564.1"/>
    <property type="molecule type" value="Genomic_DNA"/>
</dbReference>
<accession>A0ABR3ZSW1</accession>
<feature type="compositionally biased region" description="Polar residues" evidence="8">
    <location>
        <begin position="211"/>
        <end position="238"/>
    </location>
</feature>
<name>A0ABR3ZSW1_9PEZI</name>
<feature type="region of interest" description="Disordered" evidence="8">
    <location>
        <begin position="98"/>
        <end position="123"/>
    </location>
</feature>
<organism evidence="10 11">
    <name type="scientific">Sporothrix stenoceras</name>
    <dbReference type="NCBI Taxonomy" id="5173"/>
    <lineage>
        <taxon>Eukaryota</taxon>
        <taxon>Fungi</taxon>
        <taxon>Dikarya</taxon>
        <taxon>Ascomycota</taxon>
        <taxon>Pezizomycotina</taxon>
        <taxon>Sordariomycetes</taxon>
        <taxon>Sordariomycetidae</taxon>
        <taxon>Ophiostomatales</taxon>
        <taxon>Ophiostomataceae</taxon>
        <taxon>Sporothrix</taxon>
    </lineage>
</organism>
<evidence type="ECO:0000259" key="9">
    <source>
        <dbReference type="PROSITE" id="PS50048"/>
    </source>
</evidence>
<dbReference type="InterPro" id="IPR051615">
    <property type="entry name" value="Transcr_Regulatory_Elem"/>
</dbReference>
<dbReference type="Pfam" id="PF04082">
    <property type="entry name" value="Fungal_trans"/>
    <property type="match status" value="1"/>
</dbReference>
<feature type="compositionally biased region" description="Acidic residues" evidence="8">
    <location>
        <begin position="688"/>
        <end position="707"/>
    </location>
</feature>